<organism evidence="3 4">
    <name type="scientific">Gellertiella hungarica</name>
    <dbReference type="NCBI Taxonomy" id="1572859"/>
    <lineage>
        <taxon>Bacteria</taxon>
        <taxon>Pseudomonadati</taxon>
        <taxon>Pseudomonadota</taxon>
        <taxon>Alphaproteobacteria</taxon>
        <taxon>Hyphomicrobiales</taxon>
        <taxon>Rhizobiaceae</taxon>
        <taxon>Gellertiella</taxon>
    </lineage>
</organism>
<dbReference type="InterPro" id="IPR036812">
    <property type="entry name" value="NAD(P)_OxRdtase_dom_sf"/>
</dbReference>
<dbReference type="AlphaFoldDB" id="A0A7W6J732"/>
<dbReference type="Gene3D" id="3.20.20.100">
    <property type="entry name" value="NADP-dependent oxidoreductase domain"/>
    <property type="match status" value="1"/>
</dbReference>
<evidence type="ECO:0000313" key="3">
    <source>
        <dbReference type="EMBL" id="MBB4065999.1"/>
    </source>
</evidence>
<evidence type="ECO:0000259" key="2">
    <source>
        <dbReference type="Pfam" id="PF00248"/>
    </source>
</evidence>
<evidence type="ECO:0000256" key="1">
    <source>
        <dbReference type="ARBA" id="ARBA00023002"/>
    </source>
</evidence>
<dbReference type="EMBL" id="JACIEZ010000007">
    <property type="protein sequence ID" value="MBB4065999.1"/>
    <property type="molecule type" value="Genomic_DNA"/>
</dbReference>
<dbReference type="RefSeq" id="WP_183367290.1">
    <property type="nucleotide sequence ID" value="NZ_JACIEZ010000007.1"/>
</dbReference>
<dbReference type="GO" id="GO:0016491">
    <property type="term" value="F:oxidoreductase activity"/>
    <property type="evidence" value="ECO:0007669"/>
    <property type="project" value="UniProtKB-KW"/>
</dbReference>
<dbReference type="Pfam" id="PF00248">
    <property type="entry name" value="Aldo_ket_red"/>
    <property type="match status" value="1"/>
</dbReference>
<proteinExistence type="predicted"/>
<comment type="caution">
    <text evidence="3">The sequence shown here is derived from an EMBL/GenBank/DDBJ whole genome shotgun (WGS) entry which is preliminary data.</text>
</comment>
<dbReference type="InterPro" id="IPR050523">
    <property type="entry name" value="AKR_Detox_Biosynth"/>
</dbReference>
<gene>
    <name evidence="3" type="ORF">GGR23_003212</name>
</gene>
<feature type="domain" description="NADP-dependent oxidoreductase" evidence="2">
    <location>
        <begin position="21"/>
        <end position="295"/>
    </location>
</feature>
<reference evidence="3 4" key="1">
    <citation type="submission" date="2020-08" db="EMBL/GenBank/DDBJ databases">
        <title>Genomic Encyclopedia of Type Strains, Phase IV (KMG-IV): sequencing the most valuable type-strain genomes for metagenomic binning, comparative biology and taxonomic classification.</title>
        <authorList>
            <person name="Goeker M."/>
        </authorList>
    </citation>
    <scope>NUCLEOTIDE SEQUENCE [LARGE SCALE GENOMIC DNA]</scope>
    <source>
        <strain evidence="3 4">DSM 29853</strain>
    </source>
</reference>
<dbReference type="PANTHER" id="PTHR43364">
    <property type="entry name" value="NADH-SPECIFIC METHYLGLYOXAL REDUCTASE-RELATED"/>
    <property type="match status" value="1"/>
</dbReference>
<dbReference type="CDD" id="cd06660">
    <property type="entry name" value="AKR_SF"/>
    <property type="match status" value="1"/>
</dbReference>
<evidence type="ECO:0000313" key="4">
    <source>
        <dbReference type="Proteomes" id="UP000528286"/>
    </source>
</evidence>
<keyword evidence="1" id="KW-0560">Oxidoreductase</keyword>
<dbReference type="SUPFAM" id="SSF51430">
    <property type="entry name" value="NAD(P)-linked oxidoreductase"/>
    <property type="match status" value="1"/>
</dbReference>
<accession>A0A7W6J732</accession>
<protein>
    <submittedName>
        <fullName evidence="3">Aryl-alcohol dehydrogenase-like predicted oxidoreductase</fullName>
    </submittedName>
</protein>
<keyword evidence="4" id="KW-1185">Reference proteome</keyword>
<dbReference type="Proteomes" id="UP000528286">
    <property type="component" value="Unassembled WGS sequence"/>
</dbReference>
<name>A0A7W6J732_9HYPH</name>
<dbReference type="InterPro" id="IPR023210">
    <property type="entry name" value="NADP_OxRdtase_dom"/>
</dbReference>
<dbReference type="PANTHER" id="PTHR43364:SF4">
    <property type="entry name" value="NAD(P)-LINKED OXIDOREDUCTASE SUPERFAMILY PROTEIN"/>
    <property type="match status" value="1"/>
</dbReference>
<sequence>MQQAQFPAPRPLGTSGILMPPLALGSWHTFDRMDFGLAVDLVRRAVAAGVNLFDVGVYGTPDTVPPPLTDVIFSAVMRATGLKREDYLVSEKLWLEVFDRDRGFRPQLENALFRVGLDHADIVVLGDIRRDDLTLESLVLSLGELLKAGLIRAWGVNNWSATNIAAVMDIAAANGIPGPVMAQLKYSIARRAIPDGKPFAALFERGLALQASDVMEGGVLVKPTPPEREVGRDPGQIREKIAASAAPLGKLAEKLGATPATLCIAFAMSHPATINTLFGATRIAHLEQALAAFDLLERVGRETLRAEVEPFWSDRGVVDPEGP</sequence>